<keyword evidence="11 14" id="KW-1015">Disulfide bond</keyword>
<evidence type="ECO:0000256" key="7">
    <source>
        <dbReference type="ARBA" id="ARBA00022692"/>
    </source>
</evidence>
<organism evidence="17 18">
    <name type="scientific">Stachybotrys chartarum (strain CBS 109288 / IBT 7711)</name>
    <name type="common">Toxic black mold</name>
    <name type="synonym">Stilbospora chartarum</name>
    <dbReference type="NCBI Taxonomy" id="1280523"/>
    <lineage>
        <taxon>Eukaryota</taxon>
        <taxon>Fungi</taxon>
        <taxon>Dikarya</taxon>
        <taxon>Ascomycota</taxon>
        <taxon>Pezizomycotina</taxon>
        <taxon>Sordariomycetes</taxon>
        <taxon>Hypocreomycetidae</taxon>
        <taxon>Hypocreales</taxon>
        <taxon>Stachybotryaceae</taxon>
        <taxon>Stachybotrys</taxon>
    </lineage>
</organism>
<evidence type="ECO:0000256" key="6">
    <source>
        <dbReference type="ARBA" id="ARBA00022622"/>
    </source>
</evidence>
<evidence type="ECO:0000256" key="9">
    <source>
        <dbReference type="ARBA" id="ARBA00022989"/>
    </source>
</evidence>
<dbReference type="OrthoDB" id="2496787at2759"/>
<keyword evidence="6" id="KW-0325">Glycoprotein</keyword>
<keyword evidence="5" id="KW-0964">Secreted</keyword>
<feature type="transmembrane region" description="Helical" evidence="15">
    <location>
        <begin position="240"/>
        <end position="262"/>
    </location>
</feature>
<dbReference type="Pfam" id="PF20684">
    <property type="entry name" value="Fung_rhodopsin"/>
    <property type="match status" value="1"/>
</dbReference>
<dbReference type="AlphaFoldDB" id="A0A084AUN8"/>
<feature type="disulfide bond" evidence="14">
    <location>
        <begin position="39"/>
        <end position="72"/>
    </location>
</feature>
<keyword evidence="9 15" id="KW-1133">Transmembrane helix</keyword>
<dbReference type="Pfam" id="PF05730">
    <property type="entry name" value="CFEM"/>
    <property type="match status" value="1"/>
</dbReference>
<gene>
    <name evidence="17" type="ORF">S7711_10692</name>
</gene>
<feature type="transmembrane region" description="Helical" evidence="15">
    <location>
        <begin position="84"/>
        <end position="106"/>
    </location>
</feature>
<dbReference type="SMART" id="SM00747">
    <property type="entry name" value="CFEM"/>
    <property type="match status" value="1"/>
</dbReference>
<dbReference type="PANTHER" id="PTHR33048:SF143">
    <property type="entry name" value="EXTRACELLULAR MEMBRANE PROTEIN CFEM DOMAIN-CONTAINING PROTEIN-RELATED"/>
    <property type="match status" value="1"/>
</dbReference>
<keyword evidence="14" id="KW-0349">Heme</keyword>
<dbReference type="InterPro" id="IPR049326">
    <property type="entry name" value="Rhodopsin_dom_fungi"/>
</dbReference>
<evidence type="ECO:0000256" key="14">
    <source>
        <dbReference type="PROSITE-ProRule" id="PRU01356"/>
    </source>
</evidence>
<evidence type="ECO:0000256" key="11">
    <source>
        <dbReference type="ARBA" id="ARBA00023157"/>
    </source>
</evidence>
<dbReference type="GO" id="GO:0005576">
    <property type="term" value="C:extracellular region"/>
    <property type="evidence" value="ECO:0007669"/>
    <property type="project" value="UniProtKB-SubCell"/>
</dbReference>
<evidence type="ECO:0000256" key="4">
    <source>
        <dbReference type="ARBA" id="ARBA00010031"/>
    </source>
</evidence>
<keyword evidence="12" id="KW-0449">Lipoprotein</keyword>
<evidence type="ECO:0000256" key="13">
    <source>
        <dbReference type="ARBA" id="ARBA00038359"/>
    </source>
</evidence>
<reference evidence="17 18" key="1">
    <citation type="journal article" date="2014" name="BMC Genomics">
        <title>Comparative genome sequencing reveals chemotype-specific gene clusters in the toxigenic black mold Stachybotrys.</title>
        <authorList>
            <person name="Semeiks J."/>
            <person name="Borek D."/>
            <person name="Otwinowski Z."/>
            <person name="Grishin N.V."/>
        </authorList>
    </citation>
    <scope>NUCLEOTIDE SEQUENCE [LARGE SCALE GENOMIC DNA]</scope>
    <source>
        <strain evidence="18">CBS 109288 / IBT 7711</strain>
    </source>
</reference>
<evidence type="ECO:0000313" key="17">
    <source>
        <dbReference type="EMBL" id="KEY69017.1"/>
    </source>
</evidence>
<feature type="transmembrane region" description="Helical" evidence="15">
    <location>
        <begin position="193"/>
        <end position="220"/>
    </location>
</feature>
<keyword evidence="14" id="KW-0479">Metal-binding</keyword>
<sequence>MDSLLSNTNDTLSTQCGDLCFRQVAGNSSCVLEDLACFCTDTVFLSQVHECLQDNCNNADRQATLDAALAFCGRGSNARDPQQAALVTLFVFSLLILASRFVSGAFTHVTLWWDDLANVGAMSACLSNFIVLQTMISTGAGHDTWSLTPDDVAKIMAGVYAFSITYIMARLLIRLSILLFFLRIFDLPRAKPVFVGTMVLVTMEALCFLCLSAFHCRPIAYTWQRWTNADGGQCLGGKAIAYSSSIIGLVVDFGILFAPLAYIPRLKLRTVDKLWAFVMFQAGISLITMSILRFRSIETATRSKNLTADMVPALEWSALEIYSGLVLCSLPGLHTVLKFIAATCSGRY</sequence>
<feature type="disulfide bond" evidence="14">
    <location>
        <begin position="20"/>
        <end position="51"/>
    </location>
</feature>
<dbReference type="GO" id="GO:0098552">
    <property type="term" value="C:side of membrane"/>
    <property type="evidence" value="ECO:0007669"/>
    <property type="project" value="UniProtKB-KW"/>
</dbReference>
<evidence type="ECO:0000256" key="2">
    <source>
        <dbReference type="ARBA" id="ARBA00004589"/>
    </source>
</evidence>
<evidence type="ECO:0000256" key="1">
    <source>
        <dbReference type="ARBA" id="ARBA00004141"/>
    </source>
</evidence>
<evidence type="ECO:0000256" key="3">
    <source>
        <dbReference type="ARBA" id="ARBA00004613"/>
    </source>
</evidence>
<dbReference type="GO" id="GO:0046872">
    <property type="term" value="F:metal ion binding"/>
    <property type="evidence" value="ECO:0007669"/>
    <property type="project" value="UniProtKB-UniRule"/>
</dbReference>
<comment type="similarity">
    <text evidence="13">Belongs to the SAT4 family.</text>
</comment>
<dbReference type="HOGENOM" id="CLU_028200_6_2_1"/>
<protein>
    <recommendedName>
        <fullName evidence="16">CFEM domain-containing protein</fullName>
    </recommendedName>
</protein>
<keyword evidence="6" id="KW-0336">GPI-anchor</keyword>
<evidence type="ECO:0000259" key="16">
    <source>
        <dbReference type="PROSITE" id="PS52012"/>
    </source>
</evidence>
<feature type="domain" description="CFEM" evidence="16">
    <location>
        <begin position="1"/>
        <end position="99"/>
    </location>
</feature>
<dbReference type="Proteomes" id="UP000028045">
    <property type="component" value="Unassembled WGS sequence"/>
</dbReference>
<name>A0A084AUN8_STACB</name>
<proteinExistence type="inferred from homology"/>
<evidence type="ECO:0000313" key="18">
    <source>
        <dbReference type="Proteomes" id="UP000028045"/>
    </source>
</evidence>
<feature type="disulfide bond" evidence="14">
    <location>
        <begin position="16"/>
        <end position="56"/>
    </location>
</feature>
<dbReference type="EMBL" id="KL648554">
    <property type="protein sequence ID" value="KEY69017.1"/>
    <property type="molecule type" value="Genomic_DNA"/>
</dbReference>
<feature type="binding site" description="axial binding residue" evidence="14">
    <location>
        <position position="34"/>
    </location>
    <ligand>
        <name>heme</name>
        <dbReference type="ChEBI" id="CHEBI:30413"/>
    </ligand>
    <ligandPart>
        <name>Fe</name>
        <dbReference type="ChEBI" id="CHEBI:18248"/>
    </ligandPart>
</feature>
<comment type="similarity">
    <text evidence="4">Belongs to the RBT5 family.</text>
</comment>
<dbReference type="PANTHER" id="PTHR33048">
    <property type="entry name" value="PTH11-LIKE INTEGRAL MEMBRANE PROTEIN (AFU_ORTHOLOGUE AFUA_5G11245)"/>
    <property type="match status" value="1"/>
</dbReference>
<evidence type="ECO:0000256" key="8">
    <source>
        <dbReference type="ARBA" id="ARBA00022729"/>
    </source>
</evidence>
<keyword evidence="8" id="KW-0732">Signal</keyword>
<keyword evidence="10 15" id="KW-0472">Membrane</keyword>
<evidence type="ECO:0000256" key="15">
    <source>
        <dbReference type="SAM" id="Phobius"/>
    </source>
</evidence>
<keyword evidence="7 15" id="KW-0812">Transmembrane</keyword>
<keyword evidence="18" id="KW-1185">Reference proteome</keyword>
<evidence type="ECO:0000256" key="12">
    <source>
        <dbReference type="ARBA" id="ARBA00023288"/>
    </source>
</evidence>
<keyword evidence="14" id="KW-0408">Iron</keyword>
<evidence type="ECO:0000256" key="10">
    <source>
        <dbReference type="ARBA" id="ARBA00023136"/>
    </source>
</evidence>
<feature type="disulfide bond" evidence="14">
    <location>
        <begin position="30"/>
        <end position="37"/>
    </location>
</feature>
<dbReference type="PROSITE" id="PS52012">
    <property type="entry name" value="CFEM"/>
    <property type="match status" value="1"/>
</dbReference>
<evidence type="ECO:0000256" key="5">
    <source>
        <dbReference type="ARBA" id="ARBA00022525"/>
    </source>
</evidence>
<dbReference type="InterPro" id="IPR008427">
    <property type="entry name" value="Extracellular_membr_CFEM_dom"/>
</dbReference>
<accession>A0A084AUN8</accession>
<feature type="transmembrane region" description="Helical" evidence="15">
    <location>
        <begin position="155"/>
        <end position="181"/>
    </location>
</feature>
<dbReference type="InterPro" id="IPR052337">
    <property type="entry name" value="SAT4-like"/>
</dbReference>
<comment type="subcellular location">
    <subcellularLocation>
        <location evidence="2">Membrane</location>
        <topology evidence="2">Lipid-anchor</topology>
        <topology evidence="2">GPI-anchor</topology>
    </subcellularLocation>
    <subcellularLocation>
        <location evidence="1">Membrane</location>
        <topology evidence="1">Multi-pass membrane protein</topology>
    </subcellularLocation>
    <subcellularLocation>
        <location evidence="3">Secreted</location>
    </subcellularLocation>
</comment>
<feature type="transmembrane region" description="Helical" evidence="15">
    <location>
        <begin position="274"/>
        <end position="294"/>
    </location>
</feature>